<dbReference type="InterPro" id="IPR006521">
    <property type="entry name" value="Tail_protein_I"/>
</dbReference>
<organism evidence="1">
    <name type="scientific">uncultured Thermomicrobiales bacterium</name>
    <dbReference type="NCBI Taxonomy" id="1645740"/>
    <lineage>
        <taxon>Bacteria</taxon>
        <taxon>Pseudomonadati</taxon>
        <taxon>Thermomicrobiota</taxon>
        <taxon>Thermomicrobia</taxon>
        <taxon>Thermomicrobiales</taxon>
        <taxon>environmental samples</taxon>
    </lineage>
</organism>
<name>A0A6J4TPQ1_9BACT</name>
<dbReference type="NCBIfam" id="TIGR01634">
    <property type="entry name" value="tail_P2_I"/>
    <property type="match status" value="1"/>
</dbReference>
<proteinExistence type="predicted"/>
<reference evidence="1" key="1">
    <citation type="submission" date="2020-02" db="EMBL/GenBank/DDBJ databases">
        <authorList>
            <person name="Meier V. D."/>
        </authorList>
    </citation>
    <scope>NUCLEOTIDE SEQUENCE</scope>
    <source>
        <strain evidence="1">AVDCRST_MAG73</strain>
    </source>
</reference>
<evidence type="ECO:0000313" key="1">
    <source>
        <dbReference type="EMBL" id="CAA9528603.1"/>
    </source>
</evidence>
<dbReference type="InterPro" id="IPR011748">
    <property type="entry name" value="Unchr_phage_tail-like"/>
</dbReference>
<dbReference type="AlphaFoldDB" id="A0A6J4TPQ1"/>
<dbReference type="NCBIfam" id="TIGR02242">
    <property type="entry name" value="tail_TIGR02242"/>
    <property type="match status" value="1"/>
</dbReference>
<gene>
    <name evidence="1" type="ORF">AVDCRST_MAG73-719</name>
</gene>
<protein>
    <recommendedName>
        <fullName evidence="2">NHL repeat domain protein</fullName>
    </recommendedName>
</protein>
<dbReference type="EMBL" id="CADCWE010000043">
    <property type="protein sequence ID" value="CAA9528603.1"/>
    <property type="molecule type" value="Genomic_DNA"/>
</dbReference>
<evidence type="ECO:0008006" key="2">
    <source>
        <dbReference type="Google" id="ProtNLM"/>
    </source>
</evidence>
<sequence>MSPALDPVAFLPAEVTDELLPPWMAEDRRSRLLALLPAIFAEGEQSSFLARYLLIFETILDEYDRILDNLHAYFAPDLAPEEFLPWLASWIGLTLDEGWPVERRRSVLSRAMDLHRWRGTVRGMREHVELFTGVAPEIVERGSGLTLGHSSRLGHQTVLGRGDRPHHFSVILRVPDPETMDRRRLRVILEAQRPAHTTYALFVLPANDTPGGEP</sequence>
<accession>A0A6J4TPQ1</accession>
<dbReference type="Pfam" id="PF09684">
    <property type="entry name" value="Tail_P2_I"/>
    <property type="match status" value="1"/>
</dbReference>